<feature type="transmembrane region" description="Helical" evidence="1">
    <location>
        <begin position="69"/>
        <end position="90"/>
    </location>
</feature>
<dbReference type="SUPFAM" id="SSF81442">
    <property type="entry name" value="Cytochrome c oxidase subunit I-like"/>
    <property type="match status" value="1"/>
</dbReference>
<keyword evidence="1" id="KW-1133">Transmembrane helix</keyword>
<name>A0A6J6VMB8_9ZZZZ</name>
<dbReference type="InterPro" id="IPR036927">
    <property type="entry name" value="Cyt_c_oxase-like_su1_sf"/>
</dbReference>
<accession>A0A6J6VMB8</accession>
<keyword evidence="1" id="KW-0812">Transmembrane</keyword>
<keyword evidence="1" id="KW-0472">Membrane</keyword>
<proteinExistence type="predicted"/>
<sequence length="150" mass="15704">MLAFLGAIMILVGVAGNMIYTVKATSLEGTVFSEGIVLYLVYGGLLSALAALTHWAPALWGRVINDTKVIGLALIGLLGTVLAAFPLYIAGFSKQPADTVVGFDYKGPMALWNILSTLGHGLFIITVIGFVALLVDAIRQGTPVSQEVPA</sequence>
<protein>
    <submittedName>
        <fullName evidence="2">Unannotated protein</fullName>
    </submittedName>
</protein>
<dbReference type="Gene3D" id="1.20.210.10">
    <property type="entry name" value="Cytochrome c oxidase-like, subunit I domain"/>
    <property type="match status" value="1"/>
</dbReference>
<dbReference type="EMBL" id="CAEZZL010000175">
    <property type="protein sequence ID" value="CAB4773220.1"/>
    <property type="molecule type" value="Genomic_DNA"/>
</dbReference>
<evidence type="ECO:0000313" key="2">
    <source>
        <dbReference type="EMBL" id="CAB4773220.1"/>
    </source>
</evidence>
<feature type="transmembrane region" description="Helical" evidence="1">
    <location>
        <begin position="110"/>
        <end position="135"/>
    </location>
</feature>
<dbReference type="AlphaFoldDB" id="A0A6J6VMB8"/>
<evidence type="ECO:0000256" key="1">
    <source>
        <dbReference type="SAM" id="Phobius"/>
    </source>
</evidence>
<feature type="transmembrane region" description="Helical" evidence="1">
    <location>
        <begin position="40"/>
        <end position="60"/>
    </location>
</feature>
<organism evidence="2">
    <name type="scientific">freshwater metagenome</name>
    <dbReference type="NCBI Taxonomy" id="449393"/>
    <lineage>
        <taxon>unclassified sequences</taxon>
        <taxon>metagenomes</taxon>
        <taxon>ecological metagenomes</taxon>
    </lineage>
</organism>
<gene>
    <name evidence="2" type="ORF">UFOPK2870_01428</name>
</gene>
<reference evidence="2" key="1">
    <citation type="submission" date="2020-05" db="EMBL/GenBank/DDBJ databases">
        <authorList>
            <person name="Chiriac C."/>
            <person name="Salcher M."/>
            <person name="Ghai R."/>
            <person name="Kavagutti S V."/>
        </authorList>
    </citation>
    <scope>NUCLEOTIDE SEQUENCE</scope>
</reference>